<proteinExistence type="predicted"/>
<evidence type="ECO:0000256" key="1">
    <source>
        <dbReference type="ARBA" id="ARBA00022729"/>
    </source>
</evidence>
<evidence type="ECO:0000313" key="4">
    <source>
        <dbReference type="EMBL" id="UZD54221.1"/>
    </source>
</evidence>
<keyword evidence="1 2" id="KW-0732">Signal</keyword>
<dbReference type="Gene3D" id="3.40.50.2300">
    <property type="match status" value="2"/>
</dbReference>
<feature type="signal peptide" evidence="2">
    <location>
        <begin position="1"/>
        <end position="36"/>
    </location>
</feature>
<evidence type="ECO:0000313" key="5">
    <source>
        <dbReference type="Proteomes" id="UP001163266"/>
    </source>
</evidence>
<dbReference type="CDD" id="cd19963">
    <property type="entry name" value="PBP1_BMP-like"/>
    <property type="match status" value="1"/>
</dbReference>
<dbReference type="Pfam" id="PF02608">
    <property type="entry name" value="Bmp"/>
    <property type="match status" value="1"/>
</dbReference>
<dbReference type="EMBL" id="CP110257">
    <property type="protein sequence ID" value="UZD54221.1"/>
    <property type="molecule type" value="Genomic_DNA"/>
</dbReference>
<dbReference type="Proteomes" id="UP001163266">
    <property type="component" value="Chromosome"/>
</dbReference>
<organism evidence="4 5">
    <name type="scientific">Caldimonas aquatica</name>
    <dbReference type="NCBI Taxonomy" id="376175"/>
    <lineage>
        <taxon>Bacteria</taxon>
        <taxon>Pseudomonadati</taxon>
        <taxon>Pseudomonadota</taxon>
        <taxon>Betaproteobacteria</taxon>
        <taxon>Burkholderiales</taxon>
        <taxon>Sphaerotilaceae</taxon>
        <taxon>Caldimonas</taxon>
    </lineage>
</organism>
<sequence>MFKNLMGRAARGRRAATVTLGLCACLSLLPVSPAAAQPQGAVRGELKVGFVFVSPVGEAGWTYQHNQGRLELEKNLAGKVRTSHVENVAEGAESERVIRDLAREGHQLIFTTSFGYMDPTLRVAKEFPNVAFEHMGGYKSAPNMATYNARFYEGRYLAGLVAGKMSKTGVVGYVAGFPLPEVVQGINAFAIGVREVNPKAQVKVVWLNAWFDPSRERDAALTLIHQGADVITHHSASSAAVQAAEERGAMSIPYHSDMRRFAPKGQLTAVTHHWGQFYTSVAQAVLEGRWRAQPSWGGVADGTVRLAALHESVPKETVEVVRQRQQAIAAGRFHPFSGRIVDNEGRVRLAQGTLGEKEIAEMNYLVEGVVGQVR</sequence>
<gene>
    <name evidence="4" type="ORF">OMP39_11115</name>
</gene>
<protein>
    <submittedName>
        <fullName evidence="4">BMP family ABC transporter substrate-binding protein</fullName>
    </submittedName>
</protein>
<dbReference type="InterPro" id="IPR052910">
    <property type="entry name" value="ABC-Purine-Binding"/>
</dbReference>
<dbReference type="InterPro" id="IPR003760">
    <property type="entry name" value="PnrA-like"/>
</dbReference>
<dbReference type="PROSITE" id="PS51257">
    <property type="entry name" value="PROKAR_LIPOPROTEIN"/>
    <property type="match status" value="1"/>
</dbReference>
<name>A0ABY6MP06_9BURK</name>
<dbReference type="PANTHER" id="PTHR43208">
    <property type="entry name" value="ABC TRANSPORTER SUBSTRATE-BINDING PROTEIN"/>
    <property type="match status" value="1"/>
</dbReference>
<feature type="chain" id="PRO_5045897390" evidence="2">
    <location>
        <begin position="37"/>
        <end position="374"/>
    </location>
</feature>
<feature type="domain" description="ABC transporter substrate-binding protein PnrA-like" evidence="3">
    <location>
        <begin position="47"/>
        <end position="327"/>
    </location>
</feature>
<dbReference type="RefSeq" id="WP_264891790.1">
    <property type="nucleotide sequence ID" value="NZ_CP110257.1"/>
</dbReference>
<reference evidence="4" key="1">
    <citation type="submission" date="2022-10" db="EMBL/GenBank/DDBJ databases">
        <title>Complete genome sequence of Schlegelella aquatica LMG 23380.</title>
        <authorList>
            <person name="Musilova J."/>
            <person name="Kourilova X."/>
            <person name="Bezdicek M."/>
            <person name="Hermankova K."/>
            <person name="Obruca S."/>
            <person name="Sedlar K."/>
        </authorList>
    </citation>
    <scope>NUCLEOTIDE SEQUENCE</scope>
    <source>
        <strain evidence="4">LMG 23380</strain>
    </source>
</reference>
<dbReference type="PANTHER" id="PTHR43208:SF1">
    <property type="entry name" value="ABC TRANSPORTER SUBSTRATE-BINDING PROTEIN"/>
    <property type="match status" value="1"/>
</dbReference>
<accession>A0ABY6MP06</accession>
<keyword evidence="5" id="KW-1185">Reference proteome</keyword>
<evidence type="ECO:0000256" key="2">
    <source>
        <dbReference type="SAM" id="SignalP"/>
    </source>
</evidence>
<evidence type="ECO:0000259" key="3">
    <source>
        <dbReference type="Pfam" id="PF02608"/>
    </source>
</evidence>